<dbReference type="Gene3D" id="1.25.10.10">
    <property type="entry name" value="Leucine-rich Repeat Variant"/>
    <property type="match status" value="1"/>
</dbReference>
<evidence type="ECO:0000256" key="4">
    <source>
        <dbReference type="PROSITE-ProRule" id="PRU00259"/>
    </source>
</evidence>
<dbReference type="InterPro" id="IPR016024">
    <property type="entry name" value="ARM-type_fold"/>
</dbReference>
<dbReference type="PANTHER" id="PTHR23316">
    <property type="entry name" value="IMPORTIN ALPHA"/>
    <property type="match status" value="1"/>
</dbReference>
<organism evidence="5 6">
    <name type="scientific">Elaeophora elaphi</name>
    <dbReference type="NCBI Taxonomy" id="1147741"/>
    <lineage>
        <taxon>Eukaryota</taxon>
        <taxon>Metazoa</taxon>
        <taxon>Ecdysozoa</taxon>
        <taxon>Nematoda</taxon>
        <taxon>Chromadorea</taxon>
        <taxon>Rhabditida</taxon>
        <taxon>Spirurina</taxon>
        <taxon>Spiruromorpha</taxon>
        <taxon>Filarioidea</taxon>
        <taxon>Onchocercidae</taxon>
        <taxon>Elaeophora</taxon>
    </lineage>
</organism>
<dbReference type="InterPro" id="IPR011989">
    <property type="entry name" value="ARM-like"/>
</dbReference>
<evidence type="ECO:0000313" key="5">
    <source>
        <dbReference type="Proteomes" id="UP000050640"/>
    </source>
</evidence>
<evidence type="ECO:0000256" key="1">
    <source>
        <dbReference type="ARBA" id="ARBA00010394"/>
    </source>
</evidence>
<name>A0A0R3RLL2_9BILA</name>
<feature type="repeat" description="ARM" evidence="4">
    <location>
        <begin position="239"/>
        <end position="279"/>
    </location>
</feature>
<dbReference type="InterPro" id="IPR000225">
    <property type="entry name" value="Armadillo"/>
</dbReference>
<dbReference type="AlphaFoldDB" id="A0A0R3RLL2"/>
<keyword evidence="2" id="KW-0813">Transport</keyword>
<evidence type="ECO:0000313" key="6">
    <source>
        <dbReference type="WBParaSite" id="EEL_0000237101-mRNA-1"/>
    </source>
</evidence>
<sequence>MSKIIGIKRADNSDDGFTNLNNNEIKLYLQILSPHNSLTAQACAVEYFRRLLVRDHLPPPPLVDTLIKRLIRCLRVNFANIQRDAAWALTNCACSPHEICDKIIQYGGLEALVECAKTTEGETRDQVFWTLGNIALDCPSCQQQVKNSAALPFMIGVLVAPMFIHSKWQRNLVWALSQIFRGGMQTLPIEIVETALEGLHSMLYLDDGRLKADAIWTVAHIADDNIDGAQIDAVLDTPHLLERLIELLDENDTVRAALRALGNLIAGRDDQTQTVLNAGLLPHLMKLLQVKTPINHTREVTWILSNIAAGPYRQIDLLFETNDIVEILVDAFNSSDYRTRKALFSFHLFPLSSCQLKFREISILIWNTLQEIGWIVTNALTGASLNRSRWLCGSNLLSVVPELLKLHQEQSLIDRTLAAIELLIAKRTNLIFVLENYQIIQSIRQIVRNENNLFSSFIKARARRILIQERNYKAERIPARTYILVR</sequence>
<evidence type="ECO:0000256" key="2">
    <source>
        <dbReference type="ARBA" id="ARBA00022448"/>
    </source>
</evidence>
<accession>A0A0R3RLL2</accession>
<dbReference type="WBParaSite" id="EEL_0000237101-mRNA-1">
    <property type="protein sequence ID" value="EEL_0000237101-mRNA-1"/>
    <property type="gene ID" value="EEL_0000237101"/>
</dbReference>
<dbReference type="PROSITE" id="PS50176">
    <property type="entry name" value="ARM_REPEAT"/>
    <property type="match status" value="1"/>
</dbReference>
<dbReference type="STRING" id="1147741.A0A0R3RLL2"/>
<keyword evidence="5" id="KW-1185">Reference proteome</keyword>
<comment type="similarity">
    <text evidence="1">Belongs to the importin alpha family.</text>
</comment>
<dbReference type="SUPFAM" id="SSF48371">
    <property type="entry name" value="ARM repeat"/>
    <property type="match status" value="1"/>
</dbReference>
<keyword evidence="3" id="KW-0653">Protein transport</keyword>
<dbReference type="GO" id="GO:0015031">
    <property type="term" value="P:protein transport"/>
    <property type="evidence" value="ECO:0007669"/>
    <property type="project" value="UniProtKB-KW"/>
</dbReference>
<proteinExistence type="inferred from homology"/>
<dbReference type="SMART" id="SM00185">
    <property type="entry name" value="ARM"/>
    <property type="match status" value="5"/>
</dbReference>
<dbReference type="Proteomes" id="UP000050640">
    <property type="component" value="Unplaced"/>
</dbReference>
<dbReference type="Pfam" id="PF00514">
    <property type="entry name" value="Arm"/>
    <property type="match status" value="3"/>
</dbReference>
<evidence type="ECO:0000256" key="3">
    <source>
        <dbReference type="ARBA" id="ARBA00022927"/>
    </source>
</evidence>
<protein>
    <submittedName>
        <fullName evidence="6">Importin subunit alpha</fullName>
    </submittedName>
</protein>
<reference evidence="6" key="1">
    <citation type="submission" date="2017-02" db="UniProtKB">
        <authorList>
            <consortium name="WormBaseParasite"/>
        </authorList>
    </citation>
    <scope>IDENTIFICATION</scope>
</reference>